<evidence type="ECO:0000313" key="4">
    <source>
        <dbReference type="EMBL" id="EHI73522.1"/>
    </source>
</evidence>
<dbReference type="GO" id="GO:0006950">
    <property type="term" value="P:response to stress"/>
    <property type="evidence" value="ECO:0007669"/>
    <property type="project" value="TreeGrafter"/>
</dbReference>
<dbReference type="SUPFAM" id="SSF46785">
    <property type="entry name" value="Winged helix' DNA-binding domain"/>
    <property type="match status" value="1"/>
</dbReference>
<accession>G5JN79</accession>
<sequence length="145" mass="16590">MTKFKNSAVKSMVVMRKAFRTIDTRVSATFRDFDLTPAQFSVLDVLYAKGPLRIGDLISSILSTSGNMTIVIKNMEKNGWVQRRVSRKDHRAYIISITDKGRRIIEKALPAHIEAVEETFSVLTEDEQNQLIELLKKFKTLNDKD</sequence>
<keyword evidence="5" id="KW-1185">Reference proteome</keyword>
<dbReference type="PRINTS" id="PR00598">
    <property type="entry name" value="HTHMARR"/>
</dbReference>
<name>G5JN79_STRCG</name>
<dbReference type="RefSeq" id="WP_004225599.1">
    <property type="nucleotide sequence ID" value="NZ_AEUV02000002.1"/>
</dbReference>
<comment type="caution">
    <text evidence="4">The sequence shown here is derived from an EMBL/GenBank/DDBJ whole genome shotgun (WGS) entry which is preliminary data.</text>
</comment>
<dbReference type="Gene3D" id="1.10.10.10">
    <property type="entry name" value="Winged helix-like DNA-binding domain superfamily/Winged helix DNA-binding domain"/>
    <property type="match status" value="1"/>
</dbReference>
<dbReference type="eggNOG" id="COG1846">
    <property type="taxonomic scope" value="Bacteria"/>
</dbReference>
<evidence type="ECO:0000256" key="2">
    <source>
        <dbReference type="ARBA" id="ARBA00023163"/>
    </source>
</evidence>
<dbReference type="SMART" id="SM00347">
    <property type="entry name" value="HTH_MARR"/>
    <property type="match status" value="1"/>
</dbReference>
<reference evidence="4" key="1">
    <citation type="submission" date="2011-07" db="EMBL/GenBank/DDBJ databases">
        <authorList>
            <person name="Stanhope M.J."/>
            <person name="Durkin A.S."/>
            <person name="Hostetler J."/>
            <person name="Kim M."/>
            <person name="Radune D."/>
            <person name="Singh I."/>
            <person name="Town C.D."/>
        </authorList>
    </citation>
    <scope>NUCLEOTIDE SEQUENCE [LARGE SCALE GENOMIC DNA]</scope>
    <source>
        <strain evidence="4">HS-6</strain>
    </source>
</reference>
<dbReference type="EMBL" id="AEUV02000002">
    <property type="protein sequence ID" value="EHI73522.1"/>
    <property type="molecule type" value="Genomic_DNA"/>
</dbReference>
<dbReference type="Pfam" id="PF01047">
    <property type="entry name" value="MarR"/>
    <property type="match status" value="1"/>
</dbReference>
<proteinExistence type="predicted"/>
<dbReference type="InterPro" id="IPR036390">
    <property type="entry name" value="WH_DNA-bd_sf"/>
</dbReference>
<dbReference type="PANTHER" id="PTHR33164">
    <property type="entry name" value="TRANSCRIPTIONAL REGULATOR, MARR FAMILY"/>
    <property type="match status" value="1"/>
</dbReference>
<keyword evidence="2" id="KW-0804">Transcription</keyword>
<organism evidence="4 5">
    <name type="scientific">Streptococcus criceti HS-6</name>
    <dbReference type="NCBI Taxonomy" id="873449"/>
    <lineage>
        <taxon>Bacteria</taxon>
        <taxon>Bacillati</taxon>
        <taxon>Bacillota</taxon>
        <taxon>Bacilli</taxon>
        <taxon>Lactobacillales</taxon>
        <taxon>Streptococcaceae</taxon>
        <taxon>Streptococcus</taxon>
    </lineage>
</organism>
<dbReference type="InterPro" id="IPR000835">
    <property type="entry name" value="HTH_MarR-typ"/>
</dbReference>
<dbReference type="STRING" id="873449.STRCR_0116"/>
<gene>
    <name evidence="4" type="ORF">STRCR_0116</name>
</gene>
<evidence type="ECO:0000259" key="3">
    <source>
        <dbReference type="PROSITE" id="PS50995"/>
    </source>
</evidence>
<keyword evidence="1" id="KW-0805">Transcription regulation</keyword>
<protein>
    <submittedName>
        <fullName evidence="4">Transcriptional regulator, MarR family</fullName>
    </submittedName>
</protein>
<dbReference type="GO" id="GO:0003700">
    <property type="term" value="F:DNA-binding transcription factor activity"/>
    <property type="evidence" value="ECO:0007669"/>
    <property type="project" value="InterPro"/>
</dbReference>
<dbReference type="PROSITE" id="PS50995">
    <property type="entry name" value="HTH_MARR_2"/>
    <property type="match status" value="1"/>
</dbReference>
<dbReference type="Proteomes" id="UP000004322">
    <property type="component" value="Unassembled WGS sequence"/>
</dbReference>
<dbReference type="OrthoDB" id="9799747at2"/>
<dbReference type="PANTHER" id="PTHR33164:SF56">
    <property type="entry name" value="HTH-TYPE TRANSCRIPTIONAL REGULATOR MHQR"/>
    <property type="match status" value="1"/>
</dbReference>
<evidence type="ECO:0000313" key="5">
    <source>
        <dbReference type="Proteomes" id="UP000004322"/>
    </source>
</evidence>
<evidence type="ECO:0000256" key="1">
    <source>
        <dbReference type="ARBA" id="ARBA00023015"/>
    </source>
</evidence>
<dbReference type="AlphaFoldDB" id="G5JN79"/>
<dbReference type="InterPro" id="IPR036388">
    <property type="entry name" value="WH-like_DNA-bd_sf"/>
</dbReference>
<dbReference type="InterPro" id="IPR039422">
    <property type="entry name" value="MarR/SlyA-like"/>
</dbReference>
<feature type="domain" description="HTH marR-type" evidence="3">
    <location>
        <begin position="8"/>
        <end position="140"/>
    </location>
</feature>